<evidence type="ECO:0000313" key="3">
    <source>
        <dbReference type="Proteomes" id="UP001614391"/>
    </source>
</evidence>
<organism evidence="2 3">
    <name type="scientific">Streptomyces bikiniensis</name>
    <dbReference type="NCBI Taxonomy" id="1896"/>
    <lineage>
        <taxon>Bacteria</taxon>
        <taxon>Bacillati</taxon>
        <taxon>Actinomycetota</taxon>
        <taxon>Actinomycetes</taxon>
        <taxon>Kitasatosporales</taxon>
        <taxon>Streptomycetaceae</taxon>
        <taxon>Streptomyces</taxon>
    </lineage>
</organism>
<name>A0ABW8CK27_STRBI</name>
<proteinExistence type="predicted"/>
<feature type="region of interest" description="Disordered" evidence="1">
    <location>
        <begin position="1"/>
        <end position="22"/>
    </location>
</feature>
<comment type="caution">
    <text evidence="2">The sequence shown here is derived from an EMBL/GenBank/DDBJ whole genome shotgun (WGS) entry which is preliminary data.</text>
</comment>
<dbReference type="RefSeq" id="WP_399609449.1">
    <property type="nucleotide sequence ID" value="NZ_JBITYT010000001.1"/>
</dbReference>
<protein>
    <submittedName>
        <fullName evidence="2">Uncharacterized protein</fullName>
    </submittedName>
</protein>
<gene>
    <name evidence="2" type="ORF">ACIGW0_00510</name>
</gene>
<accession>A0ABW8CK27</accession>
<evidence type="ECO:0000256" key="1">
    <source>
        <dbReference type="SAM" id="MobiDB-lite"/>
    </source>
</evidence>
<reference evidence="2 3" key="1">
    <citation type="submission" date="2024-10" db="EMBL/GenBank/DDBJ databases">
        <title>The Natural Products Discovery Center: Release of the First 8490 Sequenced Strains for Exploring Actinobacteria Biosynthetic Diversity.</title>
        <authorList>
            <person name="Kalkreuter E."/>
            <person name="Kautsar S.A."/>
            <person name="Yang D."/>
            <person name="Bader C.D."/>
            <person name="Teijaro C.N."/>
            <person name="Fluegel L."/>
            <person name="Davis C.M."/>
            <person name="Simpson J.R."/>
            <person name="Lauterbach L."/>
            <person name="Steele A.D."/>
            <person name="Gui C."/>
            <person name="Meng S."/>
            <person name="Li G."/>
            <person name="Viehrig K."/>
            <person name="Ye F."/>
            <person name="Su P."/>
            <person name="Kiefer A.F."/>
            <person name="Nichols A."/>
            <person name="Cepeda A.J."/>
            <person name="Yan W."/>
            <person name="Fan B."/>
            <person name="Jiang Y."/>
            <person name="Adhikari A."/>
            <person name="Zheng C.-J."/>
            <person name="Schuster L."/>
            <person name="Cowan T.M."/>
            <person name="Smanski M.J."/>
            <person name="Chevrette M.G."/>
            <person name="De Carvalho L.P.S."/>
            <person name="Shen B."/>
        </authorList>
    </citation>
    <scope>NUCLEOTIDE SEQUENCE [LARGE SCALE GENOMIC DNA]</scope>
    <source>
        <strain evidence="2 3">NPDC053346</strain>
    </source>
</reference>
<sequence>MTNDEFGEMTNGPTTPDGPTVDELRKMRRGYTVSPNRADRAGAAHAVVDGVFVRDGSGGAVAEDEAQAIRRAKAAASERTDPRSFTEYRDRVTGQVVRTYEDGRTEPQG</sequence>
<evidence type="ECO:0000313" key="2">
    <source>
        <dbReference type="EMBL" id="MFI9117887.1"/>
    </source>
</evidence>
<keyword evidence="3" id="KW-1185">Reference proteome</keyword>
<dbReference type="EMBL" id="JBITYT010000001">
    <property type="protein sequence ID" value="MFI9117887.1"/>
    <property type="molecule type" value="Genomic_DNA"/>
</dbReference>
<dbReference type="Proteomes" id="UP001614391">
    <property type="component" value="Unassembled WGS sequence"/>
</dbReference>